<dbReference type="AlphaFoldDB" id="A0A3D3R7G9"/>
<dbReference type="GO" id="GO:0016104">
    <property type="term" value="P:triterpenoid biosynthetic process"/>
    <property type="evidence" value="ECO:0007669"/>
    <property type="project" value="InterPro"/>
</dbReference>
<dbReference type="InterPro" id="IPR032697">
    <property type="entry name" value="SQ_cyclase_N"/>
</dbReference>
<evidence type="ECO:0000256" key="3">
    <source>
        <dbReference type="ARBA" id="ARBA00022737"/>
    </source>
</evidence>
<reference evidence="6 7" key="1">
    <citation type="journal article" date="2018" name="Nat. Biotechnol.">
        <title>A standardized bacterial taxonomy based on genome phylogeny substantially revises the tree of life.</title>
        <authorList>
            <person name="Parks D.H."/>
            <person name="Chuvochina M."/>
            <person name="Waite D.W."/>
            <person name="Rinke C."/>
            <person name="Skarshewski A."/>
            <person name="Chaumeil P.A."/>
            <person name="Hugenholtz P."/>
        </authorList>
    </citation>
    <scope>NUCLEOTIDE SEQUENCE [LARGE SCALE GENOMIC DNA]</scope>
    <source>
        <strain evidence="6">UBA9375</strain>
    </source>
</reference>
<dbReference type="PANTHER" id="PTHR11764">
    <property type="entry name" value="TERPENE CYCLASE/MUTASE FAMILY MEMBER"/>
    <property type="match status" value="1"/>
</dbReference>
<dbReference type="Gene3D" id="1.50.10.20">
    <property type="match status" value="2"/>
</dbReference>
<dbReference type="InterPro" id="IPR018333">
    <property type="entry name" value="Squalene_cyclase"/>
</dbReference>
<feature type="domain" description="Squalene cyclase N-terminal" evidence="5">
    <location>
        <begin position="15"/>
        <end position="179"/>
    </location>
</feature>
<evidence type="ECO:0000259" key="5">
    <source>
        <dbReference type="Pfam" id="PF13249"/>
    </source>
</evidence>
<comment type="caution">
    <text evidence="6">The sequence shown here is derived from an EMBL/GenBank/DDBJ whole genome shotgun (WGS) entry which is preliminary data.</text>
</comment>
<name>A0A3D3R7G9_9PLAN</name>
<dbReference type="InterPro" id="IPR008930">
    <property type="entry name" value="Terpenoid_cyclase/PrenylTrfase"/>
</dbReference>
<keyword evidence="3" id="KW-0677">Repeat</keyword>
<evidence type="ECO:0000313" key="7">
    <source>
        <dbReference type="Proteomes" id="UP000263642"/>
    </source>
</evidence>
<dbReference type="Pfam" id="PF13249">
    <property type="entry name" value="SQHop_cyclase_N"/>
    <property type="match status" value="1"/>
</dbReference>
<dbReference type="GO" id="GO:0005811">
    <property type="term" value="C:lipid droplet"/>
    <property type="evidence" value="ECO:0007669"/>
    <property type="project" value="InterPro"/>
</dbReference>
<gene>
    <name evidence="6" type="ORF">DIT97_17695</name>
</gene>
<comment type="pathway">
    <text evidence="1">Secondary metabolite biosynthesis; hopanoid biosynthesis.</text>
</comment>
<dbReference type="GO" id="GO:0016866">
    <property type="term" value="F:intramolecular transferase activity"/>
    <property type="evidence" value="ECO:0007669"/>
    <property type="project" value="InterPro"/>
</dbReference>
<dbReference type="PANTHER" id="PTHR11764:SF20">
    <property type="entry name" value="LANOSTEROL SYNTHASE"/>
    <property type="match status" value="1"/>
</dbReference>
<comment type="similarity">
    <text evidence="2">Belongs to the terpene cyclase/mutase family.</text>
</comment>
<dbReference type="Proteomes" id="UP000263642">
    <property type="component" value="Unassembled WGS sequence"/>
</dbReference>
<dbReference type="InterPro" id="IPR032696">
    <property type="entry name" value="SQ_cyclase_C"/>
</dbReference>
<evidence type="ECO:0000259" key="4">
    <source>
        <dbReference type="Pfam" id="PF13243"/>
    </source>
</evidence>
<evidence type="ECO:0000256" key="1">
    <source>
        <dbReference type="ARBA" id="ARBA00004999"/>
    </source>
</evidence>
<dbReference type="UniPathway" id="UPA00337"/>
<accession>A0A3D3R7G9</accession>
<protein>
    <submittedName>
        <fullName evidence="6">Squalene--hopene cyclase</fullName>
    </submittedName>
</protein>
<evidence type="ECO:0000313" key="6">
    <source>
        <dbReference type="EMBL" id="HCO24765.1"/>
    </source>
</evidence>
<proteinExistence type="inferred from homology"/>
<dbReference type="EMBL" id="DQAY01000107">
    <property type="protein sequence ID" value="HCO24765.1"/>
    <property type="molecule type" value="Genomic_DNA"/>
</dbReference>
<organism evidence="6 7">
    <name type="scientific">Gimesia maris</name>
    <dbReference type="NCBI Taxonomy" id="122"/>
    <lineage>
        <taxon>Bacteria</taxon>
        <taxon>Pseudomonadati</taxon>
        <taxon>Planctomycetota</taxon>
        <taxon>Planctomycetia</taxon>
        <taxon>Planctomycetales</taxon>
        <taxon>Planctomycetaceae</taxon>
        <taxon>Gimesia</taxon>
    </lineage>
</organism>
<dbReference type="Pfam" id="PF13243">
    <property type="entry name" value="SQHop_cyclase_C"/>
    <property type="match status" value="1"/>
</dbReference>
<feature type="domain" description="Squalene cyclase C-terminal" evidence="4">
    <location>
        <begin position="285"/>
        <end position="591"/>
    </location>
</feature>
<evidence type="ECO:0000256" key="2">
    <source>
        <dbReference type="ARBA" id="ARBA00009755"/>
    </source>
</evidence>
<dbReference type="SUPFAM" id="SSF48239">
    <property type="entry name" value="Terpenoid cyclases/Protein prenyltransferases"/>
    <property type="match status" value="2"/>
</dbReference>
<sequence>MSETISCQRIQAAYQRSRAELLSLRNSTGHWTGELSTSALSTATAIMALEMIRRKRSAADLSLNTYIDNGIRWLAEHQNSDGGWGDTVKSFSNISTTMLCHAVFHATKSTEQYVSHVVNARQYIDRVGGVEAVVARYGKDKTFSVPILTHCALAGIVKWKTIPALPFELACLPARFYKTVRLPVVSYALPALIAIGQVRHHFCKPRNPITRLIRKLAVKRSLKKLISIQPSNGGFLEAAPLTSFVTMSLAGMGLTDHPVVQKGLQFLLDSVRPDGSWPIDTNLATWTTTLSVNALEGTLAEFEKTPIREWLLQQQYKELHPYTSAEPGGWAWTDLPGGVPDADDTPGALLALLNLQPEEPDTQQTADLQVALRNGVKWLLDLQNSNGGWPTFCRGWGALPFDQSAADISAHVIRALQAWLQTEPESAEAELRLRAERAVRKCFKYLATVQRPDGSWLPLWFGNQHVENDENPVYGTARVLAAYAQGEQCGSIQAEQGILFLKSVQNLDGGWGGATSAPSSVEETALAVDTLLALGLEPADPVVAQGLNWLSGRVENGTYTETTPIGFYFAKLWYFEQLYPIIFTVSALHRAETVLKKSADDNLRLSLEEEDYPIMSVKEK</sequence>